<comment type="similarity">
    <text evidence="5 7">Belongs to the DEAD box helicase family.</text>
</comment>
<dbReference type="Pfam" id="PF00271">
    <property type="entry name" value="Helicase_C"/>
    <property type="match status" value="1"/>
</dbReference>
<dbReference type="InterPro" id="IPR050079">
    <property type="entry name" value="DEAD_box_RNA_helicase"/>
</dbReference>
<feature type="domain" description="Helicase ATP-binding" evidence="8">
    <location>
        <begin position="46"/>
        <end position="218"/>
    </location>
</feature>
<keyword evidence="1 7" id="KW-0547">Nucleotide-binding</keyword>
<feature type="domain" description="Helicase C-terminal" evidence="9">
    <location>
        <begin position="243"/>
        <end position="391"/>
    </location>
</feature>
<dbReference type="SUPFAM" id="SSF52540">
    <property type="entry name" value="P-loop containing nucleoside triphosphate hydrolases"/>
    <property type="match status" value="1"/>
</dbReference>
<dbReference type="CDD" id="cd18787">
    <property type="entry name" value="SF2_C_DEAD"/>
    <property type="match status" value="1"/>
</dbReference>
<reference evidence="11 12" key="1">
    <citation type="journal article" date="2023" name="Int. J. Syst. Evol. Microbiol.">
        <title>Physiological and genomic analyses of cobalamin (vitamin B12)-auxotrophy of Lysobacter auxotrophicus sp. nov., a methionine-auxotrophic chitinolytic bacterium isolated from chitin-treated soil.</title>
        <authorList>
            <person name="Saito A."/>
            <person name="Dohra H."/>
            <person name="Hamada M."/>
            <person name="Moriuchi R."/>
            <person name="Kotsuchibashi Y."/>
            <person name="Mori K."/>
        </authorList>
    </citation>
    <scope>NUCLEOTIDE SEQUENCE [LARGE SCALE GENOMIC DNA]</scope>
    <source>
        <strain evidence="11 12">5-21a</strain>
    </source>
</reference>
<dbReference type="InterPro" id="IPR012677">
    <property type="entry name" value="Nucleotide-bd_a/b_plait_sf"/>
</dbReference>
<dbReference type="Pfam" id="PF00270">
    <property type="entry name" value="DEAD"/>
    <property type="match status" value="1"/>
</dbReference>
<keyword evidence="3 7" id="KW-0347">Helicase</keyword>
<evidence type="ECO:0000256" key="5">
    <source>
        <dbReference type="ARBA" id="ARBA00038437"/>
    </source>
</evidence>
<evidence type="ECO:0000256" key="4">
    <source>
        <dbReference type="ARBA" id="ARBA00022840"/>
    </source>
</evidence>
<dbReference type="Pfam" id="PF03880">
    <property type="entry name" value="DbpA"/>
    <property type="match status" value="1"/>
</dbReference>
<dbReference type="RefSeq" id="WP_281779359.1">
    <property type="nucleotide sequence ID" value="NZ_AP027041.1"/>
</dbReference>
<evidence type="ECO:0000313" key="11">
    <source>
        <dbReference type="EMBL" id="BDU17424.1"/>
    </source>
</evidence>
<evidence type="ECO:0000259" key="9">
    <source>
        <dbReference type="PROSITE" id="PS51194"/>
    </source>
</evidence>
<dbReference type="PROSITE" id="PS51194">
    <property type="entry name" value="HELICASE_CTER"/>
    <property type="match status" value="1"/>
</dbReference>
<keyword evidence="4 7" id="KW-0067">ATP-binding</keyword>
<dbReference type="Gene3D" id="3.40.50.300">
    <property type="entry name" value="P-loop containing nucleotide triphosphate hydrolases"/>
    <property type="match status" value="2"/>
</dbReference>
<dbReference type="Proteomes" id="UP001317822">
    <property type="component" value="Chromosome"/>
</dbReference>
<accession>A0ABM8DFS1</accession>
<evidence type="ECO:0000256" key="7">
    <source>
        <dbReference type="RuleBase" id="RU000492"/>
    </source>
</evidence>
<protein>
    <submittedName>
        <fullName evidence="11">ATP-dependent RNA helicase DbpA</fullName>
    </submittedName>
</protein>
<evidence type="ECO:0000259" key="8">
    <source>
        <dbReference type="PROSITE" id="PS51192"/>
    </source>
</evidence>
<feature type="domain" description="DEAD-box RNA helicase Q" evidence="10">
    <location>
        <begin position="15"/>
        <end position="43"/>
    </location>
</feature>
<dbReference type="PANTHER" id="PTHR47959:SF1">
    <property type="entry name" value="ATP-DEPENDENT RNA HELICASE DBPA"/>
    <property type="match status" value="1"/>
</dbReference>
<evidence type="ECO:0000313" key="12">
    <source>
        <dbReference type="Proteomes" id="UP001317822"/>
    </source>
</evidence>
<gene>
    <name evidence="11" type="primary">dbpA</name>
    <name evidence="11" type="ORF">LA521A_26250</name>
</gene>
<dbReference type="EMBL" id="AP027041">
    <property type="protein sequence ID" value="BDU17424.1"/>
    <property type="molecule type" value="Genomic_DNA"/>
</dbReference>
<dbReference type="InterPro" id="IPR000629">
    <property type="entry name" value="RNA-helicase_DEAD-box_CS"/>
</dbReference>
<evidence type="ECO:0000259" key="10">
    <source>
        <dbReference type="PROSITE" id="PS51195"/>
    </source>
</evidence>
<evidence type="ECO:0000256" key="1">
    <source>
        <dbReference type="ARBA" id="ARBA00022741"/>
    </source>
</evidence>
<dbReference type="InterPro" id="IPR011545">
    <property type="entry name" value="DEAD/DEAH_box_helicase_dom"/>
</dbReference>
<dbReference type="PROSITE" id="PS00039">
    <property type="entry name" value="DEAD_ATP_HELICASE"/>
    <property type="match status" value="1"/>
</dbReference>
<dbReference type="CDD" id="cd00268">
    <property type="entry name" value="DEADc"/>
    <property type="match status" value="1"/>
</dbReference>
<dbReference type="Gene3D" id="3.30.70.330">
    <property type="match status" value="1"/>
</dbReference>
<dbReference type="InterPro" id="IPR014014">
    <property type="entry name" value="RNA_helicase_DEAD_Q_motif"/>
</dbReference>
<feature type="short sequence motif" description="Q motif" evidence="6">
    <location>
        <begin position="15"/>
        <end position="43"/>
    </location>
</feature>
<dbReference type="NCBIfam" id="NF008744">
    <property type="entry name" value="PRK11776.1"/>
    <property type="match status" value="1"/>
</dbReference>
<keyword evidence="2 7" id="KW-0378">Hydrolase</keyword>
<proteinExistence type="inferred from homology"/>
<organism evidence="11 12">
    <name type="scientific">Lysobacter auxotrophicus</name>
    <dbReference type="NCBI Taxonomy" id="2992573"/>
    <lineage>
        <taxon>Bacteria</taxon>
        <taxon>Pseudomonadati</taxon>
        <taxon>Pseudomonadota</taxon>
        <taxon>Gammaproteobacteria</taxon>
        <taxon>Lysobacterales</taxon>
        <taxon>Lysobacteraceae</taxon>
        <taxon>Lysobacter</taxon>
    </lineage>
</organism>
<dbReference type="PROSITE" id="PS51192">
    <property type="entry name" value="HELICASE_ATP_BIND_1"/>
    <property type="match status" value="1"/>
</dbReference>
<dbReference type="PROSITE" id="PS51195">
    <property type="entry name" value="Q_MOTIF"/>
    <property type="match status" value="1"/>
</dbReference>
<name>A0ABM8DFS1_9GAMM</name>
<dbReference type="SMART" id="SM00490">
    <property type="entry name" value="HELICc"/>
    <property type="match status" value="1"/>
</dbReference>
<dbReference type="InterPro" id="IPR001650">
    <property type="entry name" value="Helicase_C-like"/>
</dbReference>
<keyword evidence="12" id="KW-1185">Reference proteome</keyword>
<dbReference type="InterPro" id="IPR014001">
    <property type="entry name" value="Helicase_ATP-bd"/>
</dbReference>
<dbReference type="InterPro" id="IPR044742">
    <property type="entry name" value="DEAD/DEAH_RhlB"/>
</dbReference>
<dbReference type="PANTHER" id="PTHR47959">
    <property type="entry name" value="ATP-DEPENDENT RNA HELICASE RHLE-RELATED"/>
    <property type="match status" value="1"/>
</dbReference>
<dbReference type="SMART" id="SM00487">
    <property type="entry name" value="DEXDc"/>
    <property type="match status" value="1"/>
</dbReference>
<dbReference type="InterPro" id="IPR005580">
    <property type="entry name" value="DbpA/CsdA_RNA-bd_dom"/>
</dbReference>
<dbReference type="GO" id="GO:0004386">
    <property type="term" value="F:helicase activity"/>
    <property type="evidence" value="ECO:0007669"/>
    <property type="project" value="UniProtKB-KW"/>
</dbReference>
<evidence type="ECO:0000256" key="3">
    <source>
        <dbReference type="ARBA" id="ARBA00022806"/>
    </source>
</evidence>
<evidence type="ECO:0000256" key="2">
    <source>
        <dbReference type="ARBA" id="ARBA00022801"/>
    </source>
</evidence>
<sequence length="471" mass="50826">MTDSPRSPAPATAGAAFDRLPLTPALLQGVQALGYTQMTPVQAQALPAILDGRDLIAQAPTGSGKTAAFGLGLLHRLDPASGATQALVLCPTRELADQVGRQLRKLAFAIPNLKLSILCGGMPLQPQLDSLAQHAPQIVVGTPGRLQELLRKRALDLKQVRTLVFDEADRMLDMGFEEPIREIVRATPSSRQGLLFSATFPDSVREISRAMLRDPAEVTVEGGETHAAIEQRFYEIDPARKTQLLAALLLQEKPESCVVFCNMRRDVDEVAGSLSHYGFTALALHGDMEQRDRDEVFVRFANRSCNVLVASDVAARGLDVKELAMVVNFDVPSDADTYVHRIGRTGRAGRDGLALTLVGPREQGRVSAIEEQQGAPLTWFKGTPLSGKPPSVPPAAMVTLRIDAGRTDKLRPGDILGALTGDAGLKADAVGKIDVFPTRSYVAVARGQATQALSRLREGKIKGRKFRVNRM</sequence>
<dbReference type="InterPro" id="IPR027417">
    <property type="entry name" value="P-loop_NTPase"/>
</dbReference>
<evidence type="ECO:0000256" key="6">
    <source>
        <dbReference type="PROSITE-ProRule" id="PRU00552"/>
    </source>
</evidence>